<evidence type="ECO:0000313" key="4">
    <source>
        <dbReference type="Proteomes" id="UP001153069"/>
    </source>
</evidence>
<dbReference type="EMBL" id="CAICTM010003509">
    <property type="protein sequence ID" value="CAB9531410.1"/>
    <property type="molecule type" value="Genomic_DNA"/>
</dbReference>
<dbReference type="Pfam" id="PF00085">
    <property type="entry name" value="Thioredoxin"/>
    <property type="match status" value="1"/>
</dbReference>
<accession>A0A9N8F5P5</accession>
<feature type="signal peptide" evidence="1">
    <location>
        <begin position="1"/>
        <end position="19"/>
    </location>
</feature>
<dbReference type="Proteomes" id="UP001153069">
    <property type="component" value="Unassembled WGS sequence"/>
</dbReference>
<keyword evidence="4" id="KW-1185">Reference proteome</keyword>
<dbReference type="PROSITE" id="PS51352">
    <property type="entry name" value="THIOREDOXIN_2"/>
    <property type="match status" value="1"/>
</dbReference>
<dbReference type="InterPro" id="IPR013766">
    <property type="entry name" value="Thioredoxin_domain"/>
</dbReference>
<name>A0A9N8F5P5_9STRA</name>
<comment type="caution">
    <text evidence="3">The sequence shown here is derived from an EMBL/GenBank/DDBJ whole genome shotgun (WGS) entry which is preliminary data.</text>
</comment>
<dbReference type="CDD" id="cd02947">
    <property type="entry name" value="TRX_family"/>
    <property type="match status" value="1"/>
</dbReference>
<dbReference type="PANTHER" id="PTHR45663:SF11">
    <property type="entry name" value="GEO12009P1"/>
    <property type="match status" value="1"/>
</dbReference>
<dbReference type="GO" id="GO:0005737">
    <property type="term" value="C:cytoplasm"/>
    <property type="evidence" value="ECO:0007669"/>
    <property type="project" value="TreeGrafter"/>
</dbReference>
<keyword evidence="1" id="KW-0732">Signal</keyword>
<dbReference type="SUPFAM" id="SSF52833">
    <property type="entry name" value="Thioredoxin-like"/>
    <property type="match status" value="1"/>
</dbReference>
<feature type="chain" id="PRO_5040341695" evidence="1">
    <location>
        <begin position="20"/>
        <end position="183"/>
    </location>
</feature>
<organism evidence="3 4">
    <name type="scientific">Seminavis robusta</name>
    <dbReference type="NCBI Taxonomy" id="568900"/>
    <lineage>
        <taxon>Eukaryota</taxon>
        <taxon>Sar</taxon>
        <taxon>Stramenopiles</taxon>
        <taxon>Ochrophyta</taxon>
        <taxon>Bacillariophyta</taxon>
        <taxon>Bacillariophyceae</taxon>
        <taxon>Bacillariophycidae</taxon>
        <taxon>Naviculales</taxon>
        <taxon>Naviculaceae</taxon>
        <taxon>Seminavis</taxon>
    </lineage>
</organism>
<dbReference type="OrthoDB" id="44691at2759"/>
<evidence type="ECO:0000256" key="1">
    <source>
        <dbReference type="SAM" id="SignalP"/>
    </source>
</evidence>
<reference evidence="3" key="1">
    <citation type="submission" date="2020-06" db="EMBL/GenBank/DDBJ databases">
        <authorList>
            <consortium name="Plant Systems Biology data submission"/>
        </authorList>
    </citation>
    <scope>NUCLEOTIDE SEQUENCE</scope>
    <source>
        <strain evidence="3">D6</strain>
    </source>
</reference>
<dbReference type="PANTHER" id="PTHR45663">
    <property type="entry name" value="GEO12009P1"/>
    <property type="match status" value="1"/>
</dbReference>
<sequence length="183" mass="19600">MAPLRLLATLSLCLASASAFSNQPFVSSTARKASSLQAGISTYLNDGNYNSLIMGDKAVLVDACAKWCGPCKLIEPFLVQAAGKYADELEVVKLDVEAKDNGGVKVEFLMEGVMPEALPSLILFRGGKHIATHTGALTLDELDEFIMSNLLQPEAAKKEEREPELVGGGRGFVSFASRDDYAL</sequence>
<proteinExistence type="predicted"/>
<feature type="domain" description="Thioredoxin" evidence="2">
    <location>
        <begin position="27"/>
        <end position="151"/>
    </location>
</feature>
<evidence type="ECO:0000259" key="2">
    <source>
        <dbReference type="PROSITE" id="PS51352"/>
    </source>
</evidence>
<dbReference type="InterPro" id="IPR036249">
    <property type="entry name" value="Thioredoxin-like_sf"/>
</dbReference>
<dbReference type="Gene3D" id="3.40.30.10">
    <property type="entry name" value="Glutaredoxin"/>
    <property type="match status" value="1"/>
</dbReference>
<evidence type="ECO:0000313" key="3">
    <source>
        <dbReference type="EMBL" id="CAB9531410.1"/>
    </source>
</evidence>
<protein>
    <submittedName>
        <fullName evidence="3">Thioredoxin X, chloroplastic</fullName>
    </submittedName>
</protein>
<dbReference type="GO" id="GO:0015035">
    <property type="term" value="F:protein-disulfide reductase activity"/>
    <property type="evidence" value="ECO:0007669"/>
    <property type="project" value="TreeGrafter"/>
</dbReference>
<dbReference type="AlphaFoldDB" id="A0A9N8F5P5"/>
<gene>
    <name evidence="3" type="ORF">SEMRO_3511_G348750.1</name>
</gene>